<dbReference type="Pfam" id="PF05138">
    <property type="entry name" value="PaaA_PaaC"/>
    <property type="match status" value="1"/>
</dbReference>
<keyword evidence="2" id="KW-1185">Reference proteome</keyword>
<name>A0A1N7LLA3_9BACL</name>
<protein>
    <submittedName>
        <fullName evidence="1">Ring-1,2-phenylacetyl-CoA epoxidase subunit PaaA</fullName>
    </submittedName>
</protein>
<dbReference type="PANTHER" id="PTHR30458">
    <property type="entry name" value="PHENYLACETIC ACID DEGRADATION PROTEIN PAA"/>
    <property type="match status" value="1"/>
</dbReference>
<dbReference type="InterPro" id="IPR052703">
    <property type="entry name" value="Aromatic_CoA_ox/epox"/>
</dbReference>
<dbReference type="InterPro" id="IPR009078">
    <property type="entry name" value="Ferritin-like_SF"/>
</dbReference>
<dbReference type="GO" id="GO:0005829">
    <property type="term" value="C:cytosol"/>
    <property type="evidence" value="ECO:0007669"/>
    <property type="project" value="TreeGrafter"/>
</dbReference>
<dbReference type="STRING" id="252246.SAMN05421799_103229"/>
<dbReference type="InterPro" id="IPR012347">
    <property type="entry name" value="Ferritin-like"/>
</dbReference>
<organism evidence="1 2">
    <name type="scientific">Alicyclobacillus vulcanalis</name>
    <dbReference type="NCBI Taxonomy" id="252246"/>
    <lineage>
        <taxon>Bacteria</taxon>
        <taxon>Bacillati</taxon>
        <taxon>Bacillota</taxon>
        <taxon>Bacilli</taxon>
        <taxon>Bacillales</taxon>
        <taxon>Alicyclobacillaceae</taxon>
        <taxon>Alicyclobacillus</taxon>
    </lineage>
</organism>
<dbReference type="AlphaFoldDB" id="A0A1N7LLA3"/>
<dbReference type="Proteomes" id="UP000186156">
    <property type="component" value="Unassembled WGS sequence"/>
</dbReference>
<dbReference type="Gene3D" id="1.20.1260.10">
    <property type="match status" value="1"/>
</dbReference>
<dbReference type="GO" id="GO:0010124">
    <property type="term" value="P:phenylacetate catabolic process"/>
    <property type="evidence" value="ECO:0007669"/>
    <property type="project" value="InterPro"/>
</dbReference>
<sequence length="317" mass="37114">MATATAMPEASRLLAEKIKRGFTVETPDDMTEEYRQALIQTLIITGDTEFASVPALLSAYRTAPTLNRKITMLAIMQDELGHAHIAYLLLRDLGVDVDLLLYERSPQEWKHPYAFDFELSNFVEIGLFNALYDRAGYTLLSDVGQNTSYGPWRRALVKVDKEEMFHLRNGESILREAVRHPDQREQLERALLRMFIMGLEFFGVADAQKSRTKQLDFRLKGKTNDELRQEWLSKVVPFFDAIGVAVPAHFDETEQRWVLDFPFPCKFDEERREWLLDQPDTWENVVKRFKSRGPRNREFIERLQRGYRQYEALRQAE</sequence>
<dbReference type="RefSeq" id="WP_407639946.1">
    <property type="nucleotide sequence ID" value="NZ_FTOO01000003.1"/>
</dbReference>
<proteinExistence type="predicted"/>
<gene>
    <name evidence="1" type="ORF">SAMN05421799_103229</name>
</gene>
<dbReference type="SUPFAM" id="SSF47240">
    <property type="entry name" value="Ferritin-like"/>
    <property type="match status" value="1"/>
</dbReference>
<dbReference type="EMBL" id="FTOO01000003">
    <property type="protein sequence ID" value="SIS74610.1"/>
    <property type="molecule type" value="Genomic_DNA"/>
</dbReference>
<dbReference type="PANTHER" id="PTHR30458:SF0">
    <property type="entry name" value="1,2-PHENYLACETYL-COA EPOXIDASE, SUBUNIT C"/>
    <property type="match status" value="1"/>
</dbReference>
<evidence type="ECO:0000313" key="1">
    <source>
        <dbReference type="EMBL" id="SIS74610.1"/>
    </source>
</evidence>
<reference evidence="2" key="1">
    <citation type="submission" date="2017-01" db="EMBL/GenBank/DDBJ databases">
        <authorList>
            <person name="Varghese N."/>
            <person name="Submissions S."/>
        </authorList>
    </citation>
    <scope>NUCLEOTIDE SEQUENCE [LARGE SCALE GENOMIC DNA]</scope>
    <source>
        <strain evidence="2">DSM 16176</strain>
    </source>
</reference>
<accession>A0A1N7LLA3</accession>
<dbReference type="InterPro" id="IPR007814">
    <property type="entry name" value="PaaA_PaaC"/>
</dbReference>
<evidence type="ECO:0000313" key="2">
    <source>
        <dbReference type="Proteomes" id="UP000186156"/>
    </source>
</evidence>